<dbReference type="GO" id="GO:0009073">
    <property type="term" value="P:aromatic amino acid family biosynthetic process"/>
    <property type="evidence" value="ECO:0007669"/>
    <property type="project" value="UniProtKB-KW"/>
</dbReference>
<dbReference type="PANTHER" id="PTHR21225">
    <property type="entry name" value="PHOSPHO-2-DEHYDRO-3-DEOXYHEPTONATE ALDOLASE DAHP SYNTHETASE"/>
    <property type="match status" value="1"/>
</dbReference>
<dbReference type="NCBIfam" id="TIGR00034">
    <property type="entry name" value="aroFGH"/>
    <property type="match status" value="1"/>
</dbReference>
<reference evidence="8" key="1">
    <citation type="submission" date="2018-05" db="EMBL/GenBank/DDBJ databases">
        <authorList>
            <person name="Lanie J.A."/>
            <person name="Ng W.-L."/>
            <person name="Kazmierczak K.M."/>
            <person name="Andrzejewski T.M."/>
            <person name="Davidsen T.M."/>
            <person name="Wayne K.J."/>
            <person name="Tettelin H."/>
            <person name="Glass J.I."/>
            <person name="Rusch D."/>
            <person name="Podicherti R."/>
            <person name="Tsui H.-C.T."/>
            <person name="Winkler M.E."/>
        </authorList>
    </citation>
    <scope>NUCLEOTIDE SEQUENCE</scope>
</reference>
<dbReference type="Pfam" id="PF00793">
    <property type="entry name" value="DAHP_synth_1"/>
    <property type="match status" value="1"/>
</dbReference>
<feature type="non-terminal residue" evidence="8">
    <location>
        <position position="260"/>
    </location>
</feature>
<evidence type="ECO:0000256" key="3">
    <source>
        <dbReference type="ARBA" id="ARBA00022605"/>
    </source>
</evidence>
<keyword evidence="4" id="KW-0808">Transferase</keyword>
<evidence type="ECO:0000256" key="1">
    <source>
        <dbReference type="ARBA" id="ARBA00007985"/>
    </source>
</evidence>
<dbReference type="NCBIfam" id="NF009395">
    <property type="entry name" value="PRK12755.1"/>
    <property type="match status" value="1"/>
</dbReference>
<dbReference type="PANTHER" id="PTHR21225:SF10">
    <property type="entry name" value="PHOSPHO-2-DEHYDRO-3-DEOXYHEPTONATE ALDOLASE, TYR-SENSITIVE"/>
    <property type="match status" value="1"/>
</dbReference>
<dbReference type="GO" id="GO:0003849">
    <property type="term" value="F:3-deoxy-7-phosphoheptulonate synthase activity"/>
    <property type="evidence" value="ECO:0007669"/>
    <property type="project" value="UniProtKB-EC"/>
</dbReference>
<dbReference type="InterPro" id="IPR006219">
    <property type="entry name" value="DAHP_synth_1"/>
</dbReference>
<comment type="similarity">
    <text evidence="1">Belongs to the class-I DAHP synthase family.</text>
</comment>
<protein>
    <recommendedName>
        <fullName evidence="2">3-deoxy-7-phosphoheptulonate synthase</fullName>
        <ecNumber evidence="2">2.5.1.54</ecNumber>
    </recommendedName>
</protein>
<evidence type="ECO:0000256" key="4">
    <source>
        <dbReference type="ARBA" id="ARBA00022679"/>
    </source>
</evidence>
<evidence type="ECO:0000256" key="5">
    <source>
        <dbReference type="ARBA" id="ARBA00023141"/>
    </source>
</evidence>
<evidence type="ECO:0000313" key="8">
    <source>
        <dbReference type="EMBL" id="SVC02311.1"/>
    </source>
</evidence>
<dbReference type="InterPro" id="IPR006218">
    <property type="entry name" value="DAHP1/KDSA"/>
</dbReference>
<dbReference type="EC" id="2.5.1.54" evidence="2"/>
<dbReference type="Gene3D" id="3.20.20.70">
    <property type="entry name" value="Aldolase class I"/>
    <property type="match status" value="1"/>
</dbReference>
<dbReference type="InterPro" id="IPR013785">
    <property type="entry name" value="Aldolase_TIM"/>
</dbReference>
<keyword evidence="5" id="KW-0057">Aromatic amino acid biosynthesis</keyword>
<name>A0A382IUL3_9ZZZZ</name>
<gene>
    <name evidence="8" type="ORF">METZ01_LOCUS255165</name>
</gene>
<dbReference type="AlphaFoldDB" id="A0A382IUL3"/>
<keyword evidence="3" id="KW-0028">Amino-acid biosynthesis</keyword>
<comment type="catalytic activity">
    <reaction evidence="6">
        <text>D-erythrose 4-phosphate + phosphoenolpyruvate + H2O = 7-phospho-2-dehydro-3-deoxy-D-arabino-heptonate + phosphate</text>
        <dbReference type="Rhea" id="RHEA:14717"/>
        <dbReference type="ChEBI" id="CHEBI:15377"/>
        <dbReference type="ChEBI" id="CHEBI:16897"/>
        <dbReference type="ChEBI" id="CHEBI:43474"/>
        <dbReference type="ChEBI" id="CHEBI:58394"/>
        <dbReference type="ChEBI" id="CHEBI:58702"/>
        <dbReference type="EC" id="2.5.1.54"/>
    </reaction>
</comment>
<sequence>MVLTEDLNVRGLEPLISPIQVKKDLAITEIAKKTVISARKQIRDILDEKDRRLLVIVGPCSIHDPQIAFEYASKLKKMIPLVKKSLFVVMRVYFEKPRTTVGWKGLINDPDLDETHRIDKGIKLAREILLKINTMGIPCATETLDPITPQYLADLISWSAIGARTTESQTHREMASGLSMPVGFKNGTDGGLKVALNAMQSVREPHHFLGINHQGKVSVVSTSGNAYAHLVLRGGNDGPNFDVISVGRAMDSLVEAKLRE</sequence>
<dbReference type="GO" id="GO:0005737">
    <property type="term" value="C:cytoplasm"/>
    <property type="evidence" value="ECO:0007669"/>
    <property type="project" value="TreeGrafter"/>
</dbReference>
<proteinExistence type="inferred from homology"/>
<evidence type="ECO:0000256" key="6">
    <source>
        <dbReference type="ARBA" id="ARBA00047508"/>
    </source>
</evidence>
<dbReference type="GO" id="GO:0008652">
    <property type="term" value="P:amino acid biosynthetic process"/>
    <property type="evidence" value="ECO:0007669"/>
    <property type="project" value="UniProtKB-KW"/>
</dbReference>
<dbReference type="SUPFAM" id="SSF51569">
    <property type="entry name" value="Aldolase"/>
    <property type="match status" value="1"/>
</dbReference>
<accession>A0A382IUL3</accession>
<evidence type="ECO:0000259" key="7">
    <source>
        <dbReference type="Pfam" id="PF00793"/>
    </source>
</evidence>
<organism evidence="8">
    <name type="scientific">marine metagenome</name>
    <dbReference type="NCBI Taxonomy" id="408172"/>
    <lineage>
        <taxon>unclassified sequences</taxon>
        <taxon>metagenomes</taxon>
        <taxon>ecological metagenomes</taxon>
    </lineage>
</organism>
<dbReference type="EMBL" id="UINC01069156">
    <property type="protein sequence ID" value="SVC02311.1"/>
    <property type="molecule type" value="Genomic_DNA"/>
</dbReference>
<feature type="domain" description="DAHP synthetase I/KDSA" evidence="7">
    <location>
        <begin position="40"/>
        <end position="251"/>
    </location>
</feature>
<evidence type="ECO:0000256" key="2">
    <source>
        <dbReference type="ARBA" id="ARBA00012694"/>
    </source>
</evidence>